<evidence type="ECO:0000313" key="2">
    <source>
        <dbReference type="EMBL" id="MBY78261.1"/>
    </source>
</evidence>
<dbReference type="PROSITE" id="PS51746">
    <property type="entry name" value="PPM_2"/>
    <property type="match status" value="1"/>
</dbReference>
<dbReference type="InterPro" id="IPR001932">
    <property type="entry name" value="PPM-type_phosphatase-like_dom"/>
</dbReference>
<proteinExistence type="predicted"/>
<dbReference type="Pfam" id="PF13672">
    <property type="entry name" value="PP2C_2"/>
    <property type="match status" value="1"/>
</dbReference>
<feature type="domain" description="PPM-type phosphatase" evidence="1">
    <location>
        <begin position="169"/>
        <end position="422"/>
    </location>
</feature>
<keyword evidence="3" id="KW-1185">Reference proteome</keyword>
<dbReference type="AlphaFoldDB" id="A0A2S2QKQ0"/>
<protein>
    <submittedName>
        <fullName evidence="2 4">PP2C-like domain-containing protein</fullName>
    </submittedName>
</protein>
<dbReference type="InterPro" id="IPR036457">
    <property type="entry name" value="PPM-type-like_dom_sf"/>
</dbReference>
<dbReference type="SUPFAM" id="SSF81606">
    <property type="entry name" value="PP2C-like"/>
    <property type="match status" value="1"/>
</dbReference>
<dbReference type="SMART" id="SM00332">
    <property type="entry name" value="PP2Cc"/>
    <property type="match status" value="1"/>
</dbReference>
<reference evidence="4" key="2">
    <citation type="submission" date="2025-04" db="UniProtKB">
        <authorList>
            <consortium name="RefSeq"/>
        </authorList>
    </citation>
    <scope>IDENTIFICATION</scope>
    <source>
        <tissue evidence="4">Whole body</tissue>
    </source>
</reference>
<dbReference type="Gene3D" id="3.60.40.10">
    <property type="entry name" value="PPM-type phosphatase domain"/>
    <property type="match status" value="1"/>
</dbReference>
<evidence type="ECO:0000313" key="3">
    <source>
        <dbReference type="Proteomes" id="UP000694846"/>
    </source>
</evidence>
<dbReference type="OrthoDB" id="2556847at2759"/>
<evidence type="ECO:0000259" key="1">
    <source>
        <dbReference type="PROSITE" id="PS51746"/>
    </source>
</evidence>
<organism evidence="2">
    <name type="scientific">Sipha flava</name>
    <name type="common">yellow sugarcane aphid</name>
    <dbReference type="NCBI Taxonomy" id="143950"/>
    <lineage>
        <taxon>Eukaryota</taxon>
        <taxon>Metazoa</taxon>
        <taxon>Ecdysozoa</taxon>
        <taxon>Arthropoda</taxon>
        <taxon>Hexapoda</taxon>
        <taxon>Insecta</taxon>
        <taxon>Pterygota</taxon>
        <taxon>Neoptera</taxon>
        <taxon>Paraneoptera</taxon>
        <taxon>Hemiptera</taxon>
        <taxon>Sternorrhyncha</taxon>
        <taxon>Aphidomorpha</taxon>
        <taxon>Aphidoidea</taxon>
        <taxon>Aphididae</taxon>
        <taxon>Sipha</taxon>
    </lineage>
</organism>
<sequence>MPSFRQKFSGFFRQFSAPSESRNDENSSNRFIKKYLSGHGIQKYEPVILHGRTPQEVPPQQLGTIKNFDVISSLTGPHGGLVSVNQTEKHLSASDPEINFIDNLEEECDNGEKKVCTSDSGQKKVGASAMTDETLISESKPNILKKLRHPLVAGVENWNVSDINAYGASCSLYEMHPITHRHTGDPIADCFAIVARVNSAIMVLADGVNWGVKSRTAARSAVHGCVEYLNKTLFPINKEVPKNTTDVLITLLRSFHAAHNMILQEEGTLTTLTAIVVLPSTVDNHYVACCCNVGDSLGYVYSPKYGVRELTQGSHDIHRMRDMRDVMGALGPVDGHNPELSNLTLSITQVDLDDIVFITSDGVSDNLDPVVGHFTGLPNVEAYQRHKLSLLRTEDLIRNGVSGKGPAVDTAKDLVTLLLDFVTRLTAAKRRILEDMEIYADANGKPLAQGEVKQRRKEIIRKMFGVPGKLDHATVVAYKVCSGKRN</sequence>
<name>A0A2S2QKQ0_9HEMI</name>
<dbReference type="RefSeq" id="XP_025421601.1">
    <property type="nucleotide sequence ID" value="XM_025565816.1"/>
</dbReference>
<evidence type="ECO:0000313" key="4">
    <source>
        <dbReference type="RefSeq" id="XP_025421601.1"/>
    </source>
</evidence>
<dbReference type="InterPro" id="IPR053287">
    <property type="entry name" value="PP2C-like_domain"/>
</dbReference>
<dbReference type="Proteomes" id="UP000694846">
    <property type="component" value="Unplaced"/>
</dbReference>
<accession>A0A2S2QKQ0</accession>
<reference evidence="2" key="1">
    <citation type="submission" date="2018-04" db="EMBL/GenBank/DDBJ databases">
        <title>Transcriptome assembly of Sipha flava.</title>
        <authorList>
            <person name="Scully E.D."/>
            <person name="Geib S.M."/>
            <person name="Palmer N.A."/>
            <person name="Koch K."/>
            <person name="Bradshaw J."/>
            <person name="Heng-Moss T."/>
            <person name="Sarath G."/>
        </authorList>
    </citation>
    <scope>NUCLEOTIDE SEQUENCE</scope>
</reference>
<dbReference type="EMBL" id="GGMS01009058">
    <property type="protein sequence ID" value="MBY78261.1"/>
    <property type="molecule type" value="Transcribed_RNA"/>
</dbReference>
<dbReference type="GeneID" id="112691537"/>
<dbReference type="PANTHER" id="PTHR21586:SF0">
    <property type="entry name" value="PP2C-LIKE DOMAIN-CONTAINING PROTEIN CG9801"/>
    <property type="match status" value="1"/>
</dbReference>
<dbReference type="PANTHER" id="PTHR21586">
    <property type="entry name" value="TIPA"/>
    <property type="match status" value="1"/>
</dbReference>
<gene>
    <name evidence="4" type="primary">LOC112691537</name>
    <name evidence="2" type="ORF">g.169328</name>
</gene>